<proteinExistence type="predicted"/>
<reference evidence="1" key="1">
    <citation type="journal article" date="2019" name="Int. J. Food Microbiol.">
        <title>Developing a novel molecular serotyping system based on capsular polysaccharide synthesis gene clusters of Vibrio parahaemolyticus.</title>
        <authorList>
            <person name="Pang Y."/>
            <person name="Guo X."/>
            <person name="Tian X."/>
            <person name="Liu F."/>
            <person name="Wang L."/>
            <person name="Wu J."/>
            <person name="Zhang S."/>
            <person name="Li S."/>
            <person name="Liu B."/>
        </authorList>
    </citation>
    <scope>NUCLEOTIDE SEQUENCE</scope>
    <source>
        <strain evidence="1">G3568</strain>
    </source>
</reference>
<organism evidence="1">
    <name type="scientific">Vibrio parahaemolyticus</name>
    <dbReference type="NCBI Taxonomy" id="670"/>
    <lineage>
        <taxon>Bacteria</taxon>
        <taxon>Pseudomonadati</taxon>
        <taxon>Pseudomonadota</taxon>
        <taxon>Gammaproteobacteria</taxon>
        <taxon>Vibrionales</taxon>
        <taxon>Vibrionaceae</taxon>
        <taxon>Vibrio</taxon>
    </lineage>
</organism>
<evidence type="ECO:0000313" key="1">
    <source>
        <dbReference type="EMBL" id="QFC18285.1"/>
    </source>
</evidence>
<protein>
    <submittedName>
        <fullName evidence="1">Capsule polysaccharide biosynthesis protein</fullName>
    </submittedName>
</protein>
<sequence>MLYLMKKIILGKIGHLLSFYRYRKKEDPFKTFCNIKLLEHPKVTSNKSLLVVPIRVSPTSNLFEGLIGYAMKLRGYKVYCLLDGGMLKRSENSNVDSNYFISNCLSVFEQKRFYKIFGFIPLYFDELIDKKEVESIANDIENLTKEEIVDFKFNGVKVGVHAQYGVMRYLKVESILNEHTELLREFLITSIYTSLATAKAAAKCNPDFAIISHGCYSTWGASLDTLKRKGIETSVWGRGYIGNGNLLISHNESYLFDYIYEDNSLWDNEPLSFDNVEKIKNYYKNKRVRGNSVDGLSYYKKIDNDNHDEFKKLSIRNKKYKKSIGIFPNIPWDGTMFSASKSFKNMKDFVQAFIILAKENQDTHFIIRAHPAEEERKGNESRETFKDILYNISKEIPENVTYIEPKSKVTSYQVSDIVNAALMFGSTLSLEFSVAGLPVIQVGLTNTSNKGIVYEPKNLEELKIIFKIVTENDYIHPVSMHDRAIKYAYHWVYRKHIPETLVNLKSLEFQGYKIESTKDMAIGENKILDFICNRLETREPVVINDES</sequence>
<dbReference type="SUPFAM" id="SSF53756">
    <property type="entry name" value="UDP-Glycosyltransferase/glycogen phosphorylase"/>
    <property type="match status" value="1"/>
</dbReference>
<dbReference type="EMBL" id="MK482092">
    <property type="protein sequence ID" value="QFC18285.1"/>
    <property type="molecule type" value="Genomic_DNA"/>
</dbReference>
<accession>A0A5P4S8Q8</accession>
<name>A0A5P4S8Q8_VIBPH</name>
<dbReference type="AlphaFoldDB" id="A0A5P4S8Q8"/>
<gene>
    <name evidence="1" type="primary">ctrA</name>
</gene>